<dbReference type="OrthoDB" id="2991137at2"/>
<dbReference type="Proteomes" id="UP000251213">
    <property type="component" value="Unassembled WGS sequence"/>
</dbReference>
<keyword evidence="2" id="KW-1185">Reference proteome</keyword>
<proteinExistence type="predicted"/>
<gene>
    <name evidence="1" type="ORF">DL897_14430</name>
</gene>
<protein>
    <submittedName>
        <fullName evidence="1">Uncharacterized protein</fullName>
    </submittedName>
</protein>
<dbReference type="AlphaFoldDB" id="A0A364K2F7"/>
<reference evidence="1 2" key="1">
    <citation type="submission" date="2018-06" db="EMBL/GenBank/DDBJ databases">
        <title>Thermoflavimicrobium daqus sp. nov., a thermophilic microbe isolated from Moutai-flavour Daqu.</title>
        <authorList>
            <person name="Wang X."/>
            <person name="Zhou H."/>
        </authorList>
    </citation>
    <scope>NUCLEOTIDE SEQUENCE [LARGE SCALE GENOMIC DNA]</scope>
    <source>
        <strain evidence="1 2">FBKL4.011</strain>
    </source>
</reference>
<dbReference type="RefSeq" id="WP_113659845.1">
    <property type="nucleotide sequence ID" value="NZ_KZ845671.1"/>
</dbReference>
<accession>A0A364K2F7</accession>
<organism evidence="1 2">
    <name type="scientific">Thermoflavimicrobium daqui</name>
    <dbReference type="NCBI Taxonomy" id="2137476"/>
    <lineage>
        <taxon>Bacteria</taxon>
        <taxon>Bacillati</taxon>
        <taxon>Bacillota</taxon>
        <taxon>Bacilli</taxon>
        <taxon>Bacillales</taxon>
        <taxon>Thermoactinomycetaceae</taxon>
        <taxon>Thermoflavimicrobium</taxon>
    </lineage>
</organism>
<evidence type="ECO:0000313" key="1">
    <source>
        <dbReference type="EMBL" id="RAL22602.1"/>
    </source>
</evidence>
<evidence type="ECO:0000313" key="2">
    <source>
        <dbReference type="Proteomes" id="UP000251213"/>
    </source>
</evidence>
<name>A0A364K2F7_9BACL</name>
<dbReference type="EMBL" id="QJKK01000009">
    <property type="protein sequence ID" value="RAL22602.1"/>
    <property type="molecule type" value="Genomic_DNA"/>
</dbReference>
<comment type="caution">
    <text evidence="1">The sequence shown here is derived from an EMBL/GenBank/DDBJ whole genome shotgun (WGS) entry which is preliminary data.</text>
</comment>
<sequence length="109" mass="12986">MLKFDAEKLRDILIHEEGYKDNEADAMKHALPKLNSKLQKYLDQWMEDRTVSEELNIEGVTLKIIMEKRRIGFCSALIFMNVYIDKPELAKKFLKRPIFHRGKPHRKRS</sequence>
<reference evidence="1 2" key="2">
    <citation type="submission" date="2018-06" db="EMBL/GenBank/DDBJ databases">
        <authorList>
            <person name="Zhirakovskaya E."/>
        </authorList>
    </citation>
    <scope>NUCLEOTIDE SEQUENCE [LARGE SCALE GENOMIC DNA]</scope>
    <source>
        <strain evidence="1 2">FBKL4.011</strain>
    </source>
</reference>